<keyword evidence="2" id="KW-1133">Transmembrane helix</keyword>
<protein>
    <submittedName>
        <fullName evidence="3">Uncharacterized protein</fullName>
    </submittedName>
</protein>
<dbReference type="PANTHER" id="PTHR42024">
    <property type="entry name" value="AMINO ACID PERMEASE_ SLC12A DOMAIN-CONTAINING PROTEIN"/>
    <property type="match status" value="1"/>
</dbReference>
<keyword evidence="2" id="KW-0812">Transmembrane</keyword>
<organism evidence="3">
    <name type="scientific">Petromyces alliaceus</name>
    <name type="common">Aspergillus alliaceus</name>
    <dbReference type="NCBI Taxonomy" id="209559"/>
    <lineage>
        <taxon>Eukaryota</taxon>
        <taxon>Fungi</taxon>
        <taxon>Dikarya</taxon>
        <taxon>Ascomycota</taxon>
        <taxon>Pezizomycotina</taxon>
        <taxon>Eurotiomycetes</taxon>
        <taxon>Eurotiomycetidae</taxon>
        <taxon>Eurotiales</taxon>
        <taxon>Aspergillaceae</taxon>
        <taxon>Aspergillus</taxon>
        <taxon>Aspergillus subgen. Circumdati</taxon>
    </lineage>
</organism>
<feature type="region of interest" description="Disordered" evidence="1">
    <location>
        <begin position="87"/>
        <end position="107"/>
    </location>
</feature>
<dbReference type="OrthoDB" id="4838853at2759"/>
<feature type="transmembrane region" description="Helical" evidence="2">
    <location>
        <begin position="350"/>
        <end position="374"/>
    </location>
</feature>
<evidence type="ECO:0000256" key="1">
    <source>
        <dbReference type="SAM" id="MobiDB-lite"/>
    </source>
</evidence>
<feature type="transmembrane region" description="Helical" evidence="2">
    <location>
        <begin position="326"/>
        <end position="344"/>
    </location>
</feature>
<feature type="transmembrane region" description="Helical" evidence="2">
    <location>
        <begin position="236"/>
        <end position="258"/>
    </location>
</feature>
<dbReference type="EMBL" id="ML735217">
    <property type="protein sequence ID" value="KAE8395693.1"/>
    <property type="molecule type" value="Genomic_DNA"/>
</dbReference>
<feature type="transmembrane region" description="Helical" evidence="2">
    <location>
        <begin position="135"/>
        <end position="155"/>
    </location>
</feature>
<evidence type="ECO:0000256" key="2">
    <source>
        <dbReference type="SAM" id="Phobius"/>
    </source>
</evidence>
<evidence type="ECO:0000313" key="3">
    <source>
        <dbReference type="EMBL" id="KAE8395693.1"/>
    </source>
</evidence>
<feature type="compositionally biased region" description="Polar residues" evidence="1">
    <location>
        <begin position="433"/>
        <end position="445"/>
    </location>
</feature>
<accession>A0A5N7CQA8</accession>
<keyword evidence="2" id="KW-0472">Membrane</keyword>
<sequence>MTSRGPGYVSKKGKKKFPVQFLPFRPRKPATAINKNPSSTRALTAAKFIFLLSPLRSSPLALVSISTTLRSRHELHRITTSIPISNPHRRASSMSEYPPPSLGPAAMEEGTASTITAPLEPPPLPYSLRTRKKSIAFFWILFVFDTLAQPVALYFGLWYGTNLSHNLVFTIVTAALGGISVFEYFYRLYNLFRKDSHARPLNARKSWLDFFHINFTIVWLILAVELIVGTVQEEPYVRLVAMVLPSVMFYFGGVYLALDILRVLGFKAPFRISSTPKGSTMPTALYVMIEDVVAVDGGGGQKYRYALRVRYLSSPYFRRMLFQMNCFWAGGSIIFAAVITALVFTTPAPVAYTLGWSLPFAWAGVWTLITIPWIQSDLRREKKAWAENRGQGGIPYTDDISAPTDQTRLETMHEHLPNLWPWGREKNKKEKPSTQSTPTDGQSNV</sequence>
<name>A0A5N7CQA8_PETAA</name>
<feature type="region of interest" description="Disordered" evidence="1">
    <location>
        <begin position="415"/>
        <end position="445"/>
    </location>
</feature>
<feature type="transmembrane region" description="Helical" evidence="2">
    <location>
        <begin position="207"/>
        <end position="230"/>
    </location>
</feature>
<reference evidence="3" key="1">
    <citation type="submission" date="2019-04" db="EMBL/GenBank/DDBJ databases">
        <title>Friends and foes A comparative genomics studyof 23 Aspergillus species from section Flavi.</title>
        <authorList>
            <consortium name="DOE Joint Genome Institute"/>
            <person name="Kjaerbolling I."/>
            <person name="Vesth T."/>
            <person name="Frisvad J.C."/>
            <person name="Nybo J.L."/>
            <person name="Theobald S."/>
            <person name="Kildgaard S."/>
            <person name="Isbrandt T."/>
            <person name="Kuo A."/>
            <person name="Sato A."/>
            <person name="Lyhne E.K."/>
            <person name="Kogle M.E."/>
            <person name="Wiebenga A."/>
            <person name="Kun R.S."/>
            <person name="Lubbers R.J."/>
            <person name="Makela M.R."/>
            <person name="Barry K."/>
            <person name="Chovatia M."/>
            <person name="Clum A."/>
            <person name="Daum C."/>
            <person name="Haridas S."/>
            <person name="He G."/>
            <person name="LaButti K."/>
            <person name="Lipzen A."/>
            <person name="Mondo S."/>
            <person name="Riley R."/>
            <person name="Salamov A."/>
            <person name="Simmons B.A."/>
            <person name="Magnuson J.K."/>
            <person name="Henrissat B."/>
            <person name="Mortensen U.H."/>
            <person name="Larsen T.O."/>
            <person name="Devries R.P."/>
            <person name="Grigoriev I.V."/>
            <person name="Machida M."/>
            <person name="Baker S.E."/>
            <person name="Andersen M.R."/>
        </authorList>
    </citation>
    <scope>NUCLEOTIDE SEQUENCE [LARGE SCALE GENOMIC DNA]</scope>
    <source>
        <strain evidence="3">IBT 14317</strain>
    </source>
</reference>
<dbReference type="Proteomes" id="UP000326877">
    <property type="component" value="Unassembled WGS sequence"/>
</dbReference>
<dbReference type="AlphaFoldDB" id="A0A5N7CQA8"/>
<feature type="transmembrane region" description="Helical" evidence="2">
    <location>
        <begin position="167"/>
        <end position="186"/>
    </location>
</feature>
<feature type="compositionally biased region" description="Basic and acidic residues" evidence="1">
    <location>
        <begin position="423"/>
        <end position="432"/>
    </location>
</feature>
<gene>
    <name evidence="3" type="ORF">BDV23DRAFT_144599</name>
</gene>
<dbReference type="PANTHER" id="PTHR42024:SF1">
    <property type="entry name" value="AMINO ACID PERMEASE_ SLC12A DOMAIN-CONTAINING PROTEIN"/>
    <property type="match status" value="1"/>
</dbReference>
<proteinExistence type="predicted"/>